<accession>A0ACA6AV59</accession>
<organism evidence="1 2">
    <name type="scientific">Ehrlichia canis (strain Jake)</name>
    <dbReference type="NCBI Taxonomy" id="269484"/>
    <lineage>
        <taxon>Bacteria</taxon>
        <taxon>Pseudomonadati</taxon>
        <taxon>Pseudomonadota</taxon>
        <taxon>Alphaproteobacteria</taxon>
        <taxon>Rickettsiales</taxon>
        <taxon>Anaplasmataceae</taxon>
        <taxon>Ehrlichia</taxon>
    </lineage>
</organism>
<dbReference type="EMBL" id="CP000107">
    <property type="protein sequence ID" value="AAZ68114.1"/>
    <property type="molecule type" value="Genomic_DNA"/>
</dbReference>
<name>A0ACA6AV59_EHRCJ</name>
<evidence type="ECO:0000313" key="1">
    <source>
        <dbReference type="EMBL" id="AAZ68114.1"/>
    </source>
</evidence>
<dbReference type="Proteomes" id="UP000000435">
    <property type="component" value="Chromosome"/>
</dbReference>
<reference evidence="2" key="1">
    <citation type="journal article" date="2006" name="J. Bacteriol.">
        <title>The genome of the obligately intracellular bacterium Ehrlichia canis reveals themes of complex membrane structure and immune evasion strategies.</title>
        <authorList>
            <person name="Mavromatis K."/>
            <person name="Doyle C.K."/>
            <person name="Lykidis A."/>
            <person name="Ivanova N."/>
            <person name="Francino M.P."/>
            <person name="Chain P."/>
            <person name="Shin M."/>
            <person name="Malfatti S."/>
            <person name="Larimer F."/>
            <person name="Copeland A."/>
            <person name="Detter J.C."/>
            <person name="Land M."/>
            <person name="Richardson P.M."/>
            <person name="Yu X.J."/>
            <person name="Walker D.H."/>
            <person name="McBride J.W."/>
            <person name="Kyrpides N.C."/>
        </authorList>
    </citation>
    <scope>NUCLEOTIDE SEQUENCE [LARGE SCALE GENOMIC DNA]</scope>
    <source>
        <strain evidence="2">Jake</strain>
    </source>
</reference>
<proteinExistence type="predicted"/>
<evidence type="ECO:0000313" key="2">
    <source>
        <dbReference type="Proteomes" id="UP000000435"/>
    </source>
</evidence>
<sequence>MLTMFVLSLLAVSAIFGFAAAALLESMIGGSGEEKERESKTIAESDGNQGVVKVSGRVRHRDTASDKRKKAGKNKKLKHGKYNARKSSKSGQGEKNADKVLAGTDVVSQEEDKEKHNSRKQRAGKRVGVRSSDKVDQGQDKECTTEISSDRSVKSAAKGKEVLEQKVPVEDDKSDKDVQSPGKSSKKLEQSPGKEQHLPSGGDIPLQSAGEHADIPTESKDASAVSSGVSQAFDGQDKYLALGARPKKRAEPVKSKKSEPTKKSDVQVAMAVDSDQVKKDDKSSDRSVKAGSKDKEELEKKKQSKSSKEAVIVQSANGVTADKVSQRQDEKHSAETSSSEDVESAKESKEVLEQEKSVGGDESNKGVQKDSEQSEGTKKDVQSSEKQDNASKDDIKASSDEKGGGGKPSKNVGASDLESTGDDAASGVQEQYLRQGTRPKVRASKTVKAKKHKSPKTSVEPAVQFFDWDSGTYDEKDPFLVREAAKKLSKDTKPTTGVVQPQALPDDSERKDKESGKLGIIEQSFDDTEEQLVELVKEISLGELGAAAPLESDEQSGTGTIDPDTRIAGVSAVSVLVDPHKPSKKNIFYGKASLQSFRQSQYLASSIVEYRCKVQELKEKLSVFRGMQLQYCCHMMQNMFCLVVDNKVCVNESVEGLLRNKVTDYSILVFLLKLGCLMNCAAILGKVKFLIFLLMMHNCVGRKLC</sequence>
<gene>
    <name evidence="1" type="ordered locus">Ecaj_0063</name>
</gene>
<protein>
    <submittedName>
        <fullName evidence="1">Uncharacterized protein</fullName>
    </submittedName>
</protein>
<keyword evidence="2" id="KW-1185">Reference proteome</keyword>